<dbReference type="Pfam" id="PF18403">
    <property type="entry name" value="Thioredoxin_15"/>
    <property type="match status" value="1"/>
</dbReference>
<evidence type="ECO:0000259" key="2">
    <source>
        <dbReference type="Pfam" id="PF18403"/>
    </source>
</evidence>
<name>A0A016SWK1_9BILA</name>
<dbReference type="Pfam" id="PF18402">
    <property type="entry name" value="Thioredoxin_14"/>
    <property type="match status" value="1"/>
</dbReference>
<accession>A0A016SWK1</accession>
<sequence length="244" mass="27682">MVWSRSCPQRGLDIAFILTRNQHNGILFIFQQNNAAIQDGRSKKAWFVDNNVGFDFLKRSAIGEAPKVLLNGYILDDAGITGDKFEETVMMEVMRITPKLQSAVINGHLKDRVNVGNWIMEQKDVMPRHNARILDAVSKKNIVDFGVASECKAKSHSDFVSLSVSERTECLAVNMKYLRKTDEDSTAVLTLWVIADLDTAQGRQFLHNALQRLNVSKRMRVGDLSATYLLCSTDFVYWMGFKMR</sequence>
<dbReference type="GO" id="GO:0051082">
    <property type="term" value="F:unfolded protein binding"/>
    <property type="evidence" value="ECO:0007669"/>
    <property type="project" value="TreeGrafter"/>
</dbReference>
<dbReference type="PANTHER" id="PTHR11226">
    <property type="entry name" value="UDP-GLUCOSE GLYCOPROTEIN:GLUCOSYLTRANSFERASE"/>
    <property type="match status" value="1"/>
</dbReference>
<dbReference type="InterPro" id="IPR009448">
    <property type="entry name" value="UDP-g_GGtrans"/>
</dbReference>
<dbReference type="GO" id="GO:0005783">
    <property type="term" value="C:endoplasmic reticulum"/>
    <property type="evidence" value="ECO:0007669"/>
    <property type="project" value="TreeGrafter"/>
</dbReference>
<organism evidence="3 4">
    <name type="scientific">Ancylostoma ceylanicum</name>
    <dbReference type="NCBI Taxonomy" id="53326"/>
    <lineage>
        <taxon>Eukaryota</taxon>
        <taxon>Metazoa</taxon>
        <taxon>Ecdysozoa</taxon>
        <taxon>Nematoda</taxon>
        <taxon>Chromadorea</taxon>
        <taxon>Rhabditida</taxon>
        <taxon>Rhabditina</taxon>
        <taxon>Rhabditomorpha</taxon>
        <taxon>Strongyloidea</taxon>
        <taxon>Ancylostomatidae</taxon>
        <taxon>Ancylostomatinae</taxon>
        <taxon>Ancylostoma</taxon>
    </lineage>
</organism>
<dbReference type="PANTHER" id="PTHR11226:SF0">
    <property type="entry name" value="UDP-GLUCOSE:GLYCOPROTEIN GLUCOSYLTRANSFERASE"/>
    <property type="match status" value="1"/>
</dbReference>
<dbReference type="GO" id="GO:0003980">
    <property type="term" value="F:UDP-glucose:glycoprotein glucosyltransferase activity"/>
    <property type="evidence" value="ECO:0007669"/>
    <property type="project" value="InterPro"/>
</dbReference>
<feature type="domain" description="UGGT thioredoxin-like" evidence="1">
    <location>
        <begin position="55"/>
        <end position="133"/>
    </location>
</feature>
<reference evidence="4" key="1">
    <citation type="journal article" date="2015" name="Nat. Genet.">
        <title>The genome and transcriptome of the zoonotic hookworm Ancylostoma ceylanicum identify infection-specific gene families.</title>
        <authorList>
            <person name="Schwarz E.M."/>
            <person name="Hu Y."/>
            <person name="Antoshechkin I."/>
            <person name="Miller M.M."/>
            <person name="Sternberg P.W."/>
            <person name="Aroian R.V."/>
        </authorList>
    </citation>
    <scope>NUCLEOTIDE SEQUENCE</scope>
    <source>
        <strain evidence="4">HY135</strain>
    </source>
</reference>
<dbReference type="InterPro" id="IPR040692">
    <property type="entry name" value="UGGT_TRXL_3"/>
</dbReference>
<dbReference type="AlphaFoldDB" id="A0A016SWK1"/>
<evidence type="ECO:0000313" key="3">
    <source>
        <dbReference type="EMBL" id="EYB94719.1"/>
    </source>
</evidence>
<dbReference type="Proteomes" id="UP000024635">
    <property type="component" value="Unassembled WGS sequence"/>
</dbReference>
<dbReference type="STRING" id="53326.A0A016SWK1"/>
<dbReference type="GO" id="GO:0018279">
    <property type="term" value="P:protein N-linked glycosylation via asparagine"/>
    <property type="evidence" value="ECO:0007669"/>
    <property type="project" value="TreeGrafter"/>
</dbReference>
<evidence type="ECO:0000313" key="4">
    <source>
        <dbReference type="Proteomes" id="UP000024635"/>
    </source>
</evidence>
<dbReference type="InterPro" id="IPR040525">
    <property type="entry name" value="UGGT_TRXL_4"/>
</dbReference>
<protein>
    <submittedName>
        <fullName evidence="3">Uncharacterized protein</fullName>
    </submittedName>
</protein>
<keyword evidence="4" id="KW-1185">Reference proteome</keyword>
<comment type="caution">
    <text evidence="3">The sequence shown here is derived from an EMBL/GenBank/DDBJ whole genome shotgun (WGS) entry which is preliminary data.</text>
</comment>
<evidence type="ECO:0000259" key="1">
    <source>
        <dbReference type="Pfam" id="PF18402"/>
    </source>
</evidence>
<dbReference type="OrthoDB" id="27683at2759"/>
<dbReference type="EMBL" id="JARK01001504">
    <property type="protein sequence ID" value="EYB94719.1"/>
    <property type="molecule type" value="Genomic_DNA"/>
</dbReference>
<dbReference type="GO" id="GO:0036503">
    <property type="term" value="P:ERAD pathway"/>
    <property type="evidence" value="ECO:0007669"/>
    <property type="project" value="TreeGrafter"/>
</dbReference>
<gene>
    <name evidence="3" type="primary">Acey_s0168.g187</name>
    <name evidence="3" type="ORF">Y032_0168g187</name>
</gene>
<proteinExistence type="predicted"/>
<feature type="domain" description="UDP-glucose:glycoprotein glucosyltransferase thioredoxin-like" evidence="2">
    <location>
        <begin position="164"/>
        <end position="222"/>
    </location>
</feature>